<name>A0A381ZTA8_9ZZZZ</name>
<dbReference type="AlphaFoldDB" id="A0A381ZTA8"/>
<reference evidence="1" key="1">
    <citation type="submission" date="2018-05" db="EMBL/GenBank/DDBJ databases">
        <authorList>
            <person name="Lanie J.A."/>
            <person name="Ng W.-L."/>
            <person name="Kazmierczak K.M."/>
            <person name="Andrzejewski T.M."/>
            <person name="Davidsen T.M."/>
            <person name="Wayne K.J."/>
            <person name="Tettelin H."/>
            <person name="Glass J.I."/>
            <person name="Rusch D."/>
            <person name="Podicherti R."/>
            <person name="Tsui H.-C.T."/>
            <person name="Winkler M.E."/>
        </authorList>
    </citation>
    <scope>NUCLEOTIDE SEQUENCE</scope>
</reference>
<proteinExistence type="predicted"/>
<evidence type="ECO:0000313" key="1">
    <source>
        <dbReference type="EMBL" id="SVA92470.1"/>
    </source>
</evidence>
<sequence>MDKSCDNIRNFMIEPIMKKLYDVERRLTLLENKMEQNISIHKQESKVKSEVKKEINLPILNKQISKIAHPKPTIMTIKNGFFLNNNTKLDDIKLKWNSLEEVSRYIIEEKCLSVDTDWYRSRLTQSNLKNNYICISEFGNKFHENWGTMGTKLKITGMMGKFQWRYIPIYYVNGKEIEGEPSKPSDIWQSEIINY</sequence>
<organism evidence="1">
    <name type="scientific">marine metagenome</name>
    <dbReference type="NCBI Taxonomy" id="408172"/>
    <lineage>
        <taxon>unclassified sequences</taxon>
        <taxon>metagenomes</taxon>
        <taxon>ecological metagenomes</taxon>
    </lineage>
</organism>
<protein>
    <submittedName>
        <fullName evidence="1">Uncharacterized protein</fullName>
    </submittedName>
</protein>
<accession>A0A381ZTA8</accession>
<gene>
    <name evidence="1" type="ORF">METZ01_LOCUS145324</name>
</gene>
<dbReference type="EMBL" id="UINC01022569">
    <property type="protein sequence ID" value="SVA92470.1"/>
    <property type="molecule type" value="Genomic_DNA"/>
</dbReference>